<sequence length="412" mass="43676">MDSSPQAPFADTNPDHMADDHTPAPPALAGPQYVSRRLQHRSTYLPMDHSSVRSPHTTAAPLFTGVLEPSSAPEYPCQDLTRAPHTTAAPLWTHIMAASSAPTGPQKTEVDSTEEATSDRNLTKQGQLLPPSTSGPISPPAYGNPEQQFYTTPESQAYLLQYAADYEQPHQCLNQDQDHRGARSLPNNEVNTHNSGSPHEKLHAPVNTLQGLLPPGGIKKRRKAIVSCCVFIILLAIIVGVVLGMSHRDNTASNVDQDVDGGAASPPRGGTRNTTSNPTLASDPTRALHPTLTFNPTLTSAILHSVTPVLETLVGTEPAVPGATTAKATTTTTTETTTESPTPTSKACTDQCSDKHTSCSYGCYYSDTLCQKKCDGGTLTPESNACGVACRYTWSGCNQECGKSADACAAQC</sequence>
<feature type="region of interest" description="Disordered" evidence="1">
    <location>
        <begin position="1"/>
        <end position="30"/>
    </location>
</feature>
<feature type="region of interest" description="Disordered" evidence="1">
    <location>
        <begin position="252"/>
        <end position="286"/>
    </location>
</feature>
<dbReference type="OrthoDB" id="10502042at2759"/>
<reference evidence="3" key="1">
    <citation type="journal article" date="2020" name="Fungal Divers.">
        <title>Resolving the Mortierellaceae phylogeny through synthesis of multi-gene phylogenetics and phylogenomics.</title>
        <authorList>
            <person name="Vandepol N."/>
            <person name="Liber J."/>
            <person name="Desiro A."/>
            <person name="Na H."/>
            <person name="Kennedy M."/>
            <person name="Barry K."/>
            <person name="Grigoriev I.V."/>
            <person name="Miller A.N."/>
            <person name="O'Donnell K."/>
            <person name="Stajich J.E."/>
            <person name="Bonito G."/>
        </authorList>
    </citation>
    <scope>NUCLEOTIDE SEQUENCE</scope>
    <source>
        <strain evidence="3">CK1249</strain>
    </source>
</reference>
<evidence type="ECO:0000256" key="2">
    <source>
        <dbReference type="SAM" id="Phobius"/>
    </source>
</evidence>
<feature type="transmembrane region" description="Helical" evidence="2">
    <location>
        <begin position="224"/>
        <end position="245"/>
    </location>
</feature>
<protein>
    <submittedName>
        <fullName evidence="3">Uncharacterized protein</fullName>
    </submittedName>
</protein>
<feature type="region of interest" description="Disordered" evidence="1">
    <location>
        <begin position="177"/>
        <end position="202"/>
    </location>
</feature>
<feature type="compositionally biased region" description="Polar residues" evidence="1">
    <location>
        <begin position="185"/>
        <end position="197"/>
    </location>
</feature>
<gene>
    <name evidence="3" type="ORF">BGZ70_000903</name>
</gene>
<dbReference type="Proteomes" id="UP000738359">
    <property type="component" value="Unassembled WGS sequence"/>
</dbReference>
<organism evidence="3 4">
    <name type="scientific">Mortierella alpina</name>
    <name type="common">Oleaginous fungus</name>
    <name type="synonym">Mortierella renispora</name>
    <dbReference type="NCBI Taxonomy" id="64518"/>
    <lineage>
        <taxon>Eukaryota</taxon>
        <taxon>Fungi</taxon>
        <taxon>Fungi incertae sedis</taxon>
        <taxon>Mucoromycota</taxon>
        <taxon>Mortierellomycotina</taxon>
        <taxon>Mortierellomycetes</taxon>
        <taxon>Mortierellales</taxon>
        <taxon>Mortierellaceae</taxon>
        <taxon>Mortierella</taxon>
    </lineage>
</organism>
<feature type="compositionally biased region" description="Basic and acidic residues" evidence="1">
    <location>
        <begin position="13"/>
        <end position="22"/>
    </location>
</feature>
<feature type="compositionally biased region" description="Polar residues" evidence="1">
    <location>
        <begin position="271"/>
        <end position="282"/>
    </location>
</feature>
<evidence type="ECO:0000313" key="3">
    <source>
        <dbReference type="EMBL" id="KAF9951644.1"/>
    </source>
</evidence>
<keyword evidence="4" id="KW-1185">Reference proteome</keyword>
<dbReference type="EMBL" id="JAAAHY010001187">
    <property type="protein sequence ID" value="KAF9951644.1"/>
    <property type="molecule type" value="Genomic_DNA"/>
</dbReference>
<comment type="caution">
    <text evidence="3">The sequence shown here is derived from an EMBL/GenBank/DDBJ whole genome shotgun (WGS) entry which is preliminary data.</text>
</comment>
<evidence type="ECO:0000313" key="4">
    <source>
        <dbReference type="Proteomes" id="UP000738359"/>
    </source>
</evidence>
<keyword evidence="2" id="KW-1133">Transmembrane helix</keyword>
<keyword evidence="2" id="KW-0472">Membrane</keyword>
<accession>A0A9P6LXI0</accession>
<name>A0A9P6LXI0_MORAP</name>
<feature type="compositionally biased region" description="Polar residues" evidence="1">
    <location>
        <begin position="123"/>
        <end position="136"/>
    </location>
</feature>
<proteinExistence type="predicted"/>
<feature type="region of interest" description="Disordered" evidence="1">
    <location>
        <begin position="99"/>
        <end position="148"/>
    </location>
</feature>
<dbReference type="AlphaFoldDB" id="A0A9P6LXI0"/>
<keyword evidence="2" id="KW-0812">Transmembrane</keyword>
<evidence type="ECO:0000256" key="1">
    <source>
        <dbReference type="SAM" id="MobiDB-lite"/>
    </source>
</evidence>